<dbReference type="SMART" id="SM00487">
    <property type="entry name" value="DEXDc"/>
    <property type="match status" value="1"/>
</dbReference>
<dbReference type="PROSITE" id="PS51192">
    <property type="entry name" value="HELICASE_ATP_BIND_1"/>
    <property type="match status" value="1"/>
</dbReference>
<dbReference type="InterPro" id="IPR007527">
    <property type="entry name" value="Znf_SWIM"/>
</dbReference>
<sequence>MESATKPKGRRPKSGVTQKISKSTESRVSRTHKPEHLDVEQWQRQLRQQFGEQQKFHLENRGNDRFFSEFALTNPETDRTYRIAIRGEAPGDNYCSCPDYRINNLGTCKHIAYTLAKLKTMRGSKKAFKAGFVPSYSEVYLRYGLQREVRFREGKDAPTALRSLVKEFFDGSSLLKPSRILDFHQFLNALPACGAHEVRCYDDVIAFIAEHQDADYRRRIIQRQLPEGIDSPLFRDLLKTDLYPYQREGALFAARAGRSLIGDDMGLGKTIQAMAAAELMAFLFHIEKVLIVSPTSLKYQWKGEIERFTDRQATVIEGLNQRRSSLYGEGTFYKLINYELVWRDTAQIKAWAPDLIILDEAQRIKNWQTRTAKYVKELESPFVIVLTGTPIENRIEELHSLMEVVDRQRLGPLYRFVHEHRVLDDGGKVIGYKNLEAVRKSMSGIMIRRKKDEVLKQLPQRIDKNFFVPMTQPQWQIHDEYGEIVTRIVAKWRRYRFLSEADQRRLQIAFNMMRMAADNTYLVDKRTVHGPKIEELEMLLQELIVEGGEKVVIFSQWLRMAELVEEVLKSREIAYVQLNGKVPSKDRKDLMNRFREDPDCKVFLSTDAGGVGLNLQSGSTVINMDIPWNPAILEQRIGRVHRLGQKRPVRVINFVTKDSIEERILGLLRFKKSLFTGALDENGQDVVMVGESQLQKIMESVEAATDHLAAADPLAELQEVRETQADEIRTEERETAEALELTVAAALSPQGNTAASSPWGGKVGEADDLGSLLVRGAEFLTGLGQALAQKDASPREVIEAHLAPLLARDEATGKAYLKIPVPEPEAIQGLFTALGGIVAGIMGKQK</sequence>
<dbReference type="Pfam" id="PF00176">
    <property type="entry name" value="SNF2-rel_dom"/>
    <property type="match status" value="1"/>
</dbReference>
<keyword evidence="1" id="KW-0378">Hydrolase</keyword>
<dbReference type="AlphaFoldDB" id="A0A1H7Y1J8"/>
<dbReference type="GO" id="GO:0005524">
    <property type="term" value="F:ATP binding"/>
    <property type="evidence" value="ECO:0007669"/>
    <property type="project" value="InterPro"/>
</dbReference>
<evidence type="ECO:0000259" key="5">
    <source>
        <dbReference type="PROSITE" id="PS51192"/>
    </source>
</evidence>
<evidence type="ECO:0000256" key="1">
    <source>
        <dbReference type="ARBA" id="ARBA00022801"/>
    </source>
</evidence>
<evidence type="ECO:0000313" key="7">
    <source>
        <dbReference type="EMBL" id="SEM39853.1"/>
    </source>
</evidence>
<feature type="compositionally biased region" description="Basic and acidic residues" evidence="3">
    <location>
        <begin position="22"/>
        <end position="37"/>
    </location>
</feature>
<gene>
    <name evidence="7" type="ORF">SAMN04489760_11357</name>
</gene>
<keyword evidence="7" id="KW-0067">ATP-binding</keyword>
<protein>
    <submittedName>
        <fullName evidence="7">Helicase conserved C-terminal domain-containing protein</fullName>
    </submittedName>
</protein>
<keyword evidence="2" id="KW-0863">Zinc-finger</keyword>
<reference evidence="7 8" key="1">
    <citation type="submission" date="2016-10" db="EMBL/GenBank/DDBJ databases">
        <authorList>
            <person name="de Groot N.N."/>
        </authorList>
    </citation>
    <scope>NUCLEOTIDE SEQUENCE [LARGE SCALE GENOMIC DNA]</scope>
    <source>
        <strain evidence="7 8">DSM 8423</strain>
    </source>
</reference>
<dbReference type="InterPro" id="IPR014001">
    <property type="entry name" value="Helicase_ATP-bd"/>
</dbReference>
<dbReference type="InterPro" id="IPR001650">
    <property type="entry name" value="Helicase_C-like"/>
</dbReference>
<dbReference type="SUPFAM" id="SSF52540">
    <property type="entry name" value="P-loop containing nucleoside triphosphate hydrolases"/>
    <property type="match status" value="2"/>
</dbReference>
<dbReference type="RefSeq" id="WP_093883584.1">
    <property type="nucleotide sequence ID" value="NZ_FOBS01000013.1"/>
</dbReference>
<dbReference type="Pfam" id="PF00271">
    <property type="entry name" value="Helicase_C"/>
    <property type="match status" value="1"/>
</dbReference>
<dbReference type="SMART" id="SM00490">
    <property type="entry name" value="HELICc"/>
    <property type="match status" value="1"/>
</dbReference>
<dbReference type="GO" id="GO:0008270">
    <property type="term" value="F:zinc ion binding"/>
    <property type="evidence" value="ECO:0007669"/>
    <property type="project" value="UniProtKB-KW"/>
</dbReference>
<dbReference type="InterPro" id="IPR027417">
    <property type="entry name" value="P-loop_NTPase"/>
</dbReference>
<name>A0A1H7Y1J8_9BACT</name>
<dbReference type="GO" id="GO:0016787">
    <property type="term" value="F:hydrolase activity"/>
    <property type="evidence" value="ECO:0007669"/>
    <property type="project" value="UniProtKB-KW"/>
</dbReference>
<keyword evidence="7" id="KW-0347">Helicase</keyword>
<dbReference type="InterPro" id="IPR000330">
    <property type="entry name" value="SNF2_N"/>
</dbReference>
<evidence type="ECO:0000256" key="3">
    <source>
        <dbReference type="SAM" id="MobiDB-lite"/>
    </source>
</evidence>
<dbReference type="CDD" id="cd17919">
    <property type="entry name" value="DEXHc_Snf"/>
    <property type="match status" value="1"/>
</dbReference>
<dbReference type="Gene3D" id="3.40.50.10810">
    <property type="entry name" value="Tandem AAA-ATPase domain"/>
    <property type="match status" value="1"/>
</dbReference>
<dbReference type="CDD" id="cd18793">
    <property type="entry name" value="SF2_C_SNF"/>
    <property type="match status" value="1"/>
</dbReference>
<feature type="domain" description="Helicase ATP-binding" evidence="5">
    <location>
        <begin position="250"/>
        <end position="408"/>
    </location>
</feature>
<dbReference type="InterPro" id="IPR049730">
    <property type="entry name" value="SNF2/RAD54-like_C"/>
</dbReference>
<evidence type="ECO:0000313" key="8">
    <source>
        <dbReference type="Proteomes" id="UP000198744"/>
    </source>
</evidence>
<dbReference type="Proteomes" id="UP000198744">
    <property type="component" value="Unassembled WGS sequence"/>
</dbReference>
<dbReference type="OrthoDB" id="18878at2"/>
<evidence type="ECO:0000259" key="6">
    <source>
        <dbReference type="PROSITE" id="PS51194"/>
    </source>
</evidence>
<keyword evidence="7" id="KW-0547">Nucleotide-binding</keyword>
<keyword evidence="2" id="KW-0862">Zinc</keyword>
<keyword evidence="2" id="KW-0479">Metal-binding</keyword>
<dbReference type="EMBL" id="FOBS01000013">
    <property type="protein sequence ID" value="SEM39853.1"/>
    <property type="molecule type" value="Genomic_DNA"/>
</dbReference>
<keyword evidence="8" id="KW-1185">Reference proteome</keyword>
<dbReference type="GO" id="GO:0004386">
    <property type="term" value="F:helicase activity"/>
    <property type="evidence" value="ECO:0007669"/>
    <property type="project" value="UniProtKB-KW"/>
</dbReference>
<feature type="region of interest" description="Disordered" evidence="3">
    <location>
        <begin position="1"/>
        <end position="37"/>
    </location>
</feature>
<dbReference type="PROSITE" id="PS51194">
    <property type="entry name" value="HELICASE_CTER"/>
    <property type="match status" value="1"/>
</dbReference>
<dbReference type="Gene3D" id="3.40.50.300">
    <property type="entry name" value="P-loop containing nucleotide triphosphate hydrolases"/>
    <property type="match status" value="1"/>
</dbReference>
<evidence type="ECO:0000259" key="4">
    <source>
        <dbReference type="PROSITE" id="PS50966"/>
    </source>
</evidence>
<dbReference type="PANTHER" id="PTHR10799">
    <property type="entry name" value="SNF2/RAD54 HELICASE FAMILY"/>
    <property type="match status" value="1"/>
</dbReference>
<dbReference type="STRING" id="43775.SAMN04489760_11357"/>
<organism evidence="7 8">
    <name type="scientific">Syntrophus gentianae</name>
    <dbReference type="NCBI Taxonomy" id="43775"/>
    <lineage>
        <taxon>Bacteria</taxon>
        <taxon>Pseudomonadati</taxon>
        <taxon>Thermodesulfobacteriota</taxon>
        <taxon>Syntrophia</taxon>
        <taxon>Syntrophales</taxon>
        <taxon>Syntrophaceae</taxon>
        <taxon>Syntrophus</taxon>
    </lineage>
</organism>
<accession>A0A1H7Y1J8</accession>
<feature type="domain" description="Helicase C-terminal" evidence="6">
    <location>
        <begin position="539"/>
        <end position="694"/>
    </location>
</feature>
<feature type="domain" description="SWIM-type" evidence="4">
    <location>
        <begin position="81"/>
        <end position="119"/>
    </location>
</feature>
<evidence type="ECO:0000256" key="2">
    <source>
        <dbReference type="PROSITE-ProRule" id="PRU00325"/>
    </source>
</evidence>
<dbReference type="PROSITE" id="PS50966">
    <property type="entry name" value="ZF_SWIM"/>
    <property type="match status" value="1"/>
</dbReference>
<proteinExistence type="predicted"/>
<dbReference type="InterPro" id="IPR038718">
    <property type="entry name" value="SNF2-like_sf"/>
</dbReference>